<proteinExistence type="predicted"/>
<comment type="subcellular location">
    <subcellularLocation>
        <location evidence="1">Membrane</location>
        <topology evidence="1">Multi-pass membrane protein</topology>
    </subcellularLocation>
</comment>
<feature type="transmembrane region" description="Helical" evidence="6">
    <location>
        <begin position="653"/>
        <end position="672"/>
    </location>
</feature>
<dbReference type="EMBL" id="CP141881">
    <property type="protein sequence ID" value="WRT64249.1"/>
    <property type="molecule type" value="Genomic_DNA"/>
</dbReference>
<feature type="transmembrane region" description="Helical" evidence="6">
    <location>
        <begin position="186"/>
        <end position="203"/>
    </location>
</feature>
<feature type="transmembrane region" description="Helical" evidence="6">
    <location>
        <begin position="701"/>
        <end position="720"/>
    </location>
</feature>
<evidence type="ECO:0000256" key="2">
    <source>
        <dbReference type="ARBA" id="ARBA00022692"/>
    </source>
</evidence>
<protein>
    <recommendedName>
        <fullName evidence="12">ER transporter 6TM N-terminal domain-containing protein</fullName>
    </recommendedName>
</protein>
<dbReference type="InterPro" id="IPR018823">
    <property type="entry name" value="ArAE_2_N"/>
</dbReference>
<feature type="transmembrane region" description="Helical" evidence="6">
    <location>
        <begin position="210"/>
        <end position="230"/>
    </location>
</feature>
<evidence type="ECO:0000256" key="3">
    <source>
        <dbReference type="ARBA" id="ARBA00022989"/>
    </source>
</evidence>
<feature type="compositionally biased region" description="Polar residues" evidence="5">
    <location>
        <begin position="1"/>
        <end position="34"/>
    </location>
</feature>
<dbReference type="RefSeq" id="XP_062788989.1">
    <property type="nucleotide sequence ID" value="XM_062932938.1"/>
</dbReference>
<feature type="region of interest" description="Disordered" evidence="5">
    <location>
        <begin position="1"/>
        <end position="39"/>
    </location>
</feature>
<dbReference type="GeneID" id="87953311"/>
<sequence>MSQSPGTNTGSLSMSDTTAGNQNPAHSKMSSSDPAHSKEPPAFVAKMEKILHIPAWFTPSLTDRRQWKNFTRCMLATFGSLVVMLVQNSLNKLGQAAFFGLIMSQMLPPSMALSIYLFALITLIVGLCFGWAWGVAAMAAALKARDQVLYQEQVQRESAGYDTTANIDAQFQGSIFRGAFLDPGSTAVYGVFLFFGCYFLGFIRATKPRLTLGCIFGTIIMDLMCSFGPLFPIAQYTLAKQLLIPASTFIAIAIASIFLIFPQTLNHIMLDAVASKMLAPIIQILKIQDQVVNADPKDMEKWHELAAKQYALRQGHIAVVTALEGQTALLALEISRGQIGSGDLQKIFGKVKNLGLRAYALASFSIIVDEQHESLKKMTEDSSSHANVRAKSHYDKVMSHADDSHSLTGLLPILAESTANLRHTSTRALDDISEWLLLINHTRWKKKPSNAPPISQREDNLNSIKKSLQEFRESKHFAMLDSYKDSFDLTTGQLKPHLSESYRFNSRDLFRCFVLTSSLIAFTIDLVDVLELLLQIERANLKSKIQLPKAFTKNAVKSANQKAGGNPLDMGNDDASSLDVHERVEEDEHDDERSETSTAVDKKEKPKKEKKVKAHAKNPDAEDPRNAFQNFGRLIYQLWQGATGASGLFALKYALVSIALWIPAVCPSSAYFTYTNRGLWALIMAQTGLGVFTGEQILTFILRMGGTCVGLVLGMIVWYIGAGTGPGNPYGIAAATMVFIAPGLFIRIAVPMEKAAFFIMANVTLMFVVGYSWVDEHVYQTANQGAGAGLAGRRALLVIIGFTAAFIIMLFPRPVSARYLFRRRLAKNMADIGDLYGKVVTGIEGELDSEVDTLGAAEENKIAEIRRERYKGGFMKVLGRILGMQPQLQFASIEPGLRGPWPKKKYEALFKAQGQVLSTLALLSNSYSRMDVRWCRRLASRSELMHPAFIADCISLFSILEQSLRTGQPLPPMIPIFERLAIHRCAMGAIALNKSNGADEGKMSEKTESTASEGEDLTLERAELATRDAERVLRGTITWQTIHDEQIALFATANIALVHIAVGLNDIFNIVKSLVGERDLQGLDRASERWARGELAISNRV</sequence>
<evidence type="ECO:0000259" key="7">
    <source>
        <dbReference type="Pfam" id="PF10334"/>
    </source>
</evidence>
<evidence type="ECO:0000259" key="9">
    <source>
        <dbReference type="Pfam" id="PF13515"/>
    </source>
</evidence>
<evidence type="ECO:0000313" key="11">
    <source>
        <dbReference type="Proteomes" id="UP001329825"/>
    </source>
</evidence>
<reference evidence="10 11" key="1">
    <citation type="submission" date="2024-01" db="EMBL/GenBank/DDBJ databases">
        <title>Comparative genomics of Cryptococcus and Kwoniella reveals pathogenesis evolution and contrasting modes of karyotype evolution via chromosome fusion or intercentromeric recombination.</title>
        <authorList>
            <person name="Coelho M.A."/>
            <person name="David-Palma M."/>
            <person name="Shea T."/>
            <person name="Bowers K."/>
            <person name="McGinley-Smith S."/>
            <person name="Mohammad A.W."/>
            <person name="Gnirke A."/>
            <person name="Yurkov A.M."/>
            <person name="Nowrousian M."/>
            <person name="Sun S."/>
            <person name="Cuomo C.A."/>
            <person name="Heitman J."/>
        </authorList>
    </citation>
    <scope>NUCLEOTIDE SEQUENCE [LARGE SCALE GENOMIC DNA]</scope>
    <source>
        <strain evidence="10">CBS 11374</strain>
    </source>
</reference>
<evidence type="ECO:0000256" key="6">
    <source>
        <dbReference type="SAM" id="Phobius"/>
    </source>
</evidence>
<evidence type="ECO:0000259" key="8">
    <source>
        <dbReference type="Pfam" id="PF10337"/>
    </source>
</evidence>
<feature type="domain" description="DUF2421" evidence="7">
    <location>
        <begin position="812"/>
        <end position="1077"/>
    </location>
</feature>
<feature type="transmembrane region" description="Helical" evidence="6">
    <location>
        <begin position="732"/>
        <end position="750"/>
    </location>
</feature>
<dbReference type="Pfam" id="PF10337">
    <property type="entry name" value="ArAE_2_N"/>
    <property type="match status" value="1"/>
</dbReference>
<organism evidence="10 11">
    <name type="scientific">Kwoniella shivajii</name>
    <dbReference type="NCBI Taxonomy" id="564305"/>
    <lineage>
        <taxon>Eukaryota</taxon>
        <taxon>Fungi</taxon>
        <taxon>Dikarya</taxon>
        <taxon>Basidiomycota</taxon>
        <taxon>Agaricomycotina</taxon>
        <taxon>Tremellomycetes</taxon>
        <taxon>Tremellales</taxon>
        <taxon>Cryptococcaceae</taxon>
        <taxon>Kwoniella</taxon>
    </lineage>
</organism>
<dbReference type="PANTHER" id="PTHR37994:SF3">
    <property type="entry name" value="ER TRANSPORTER 6TM N-TERMINAL DOMAIN-CONTAINING PROTEIN"/>
    <property type="match status" value="1"/>
</dbReference>
<feature type="compositionally biased region" description="Basic and acidic residues" evidence="5">
    <location>
        <begin position="581"/>
        <end position="607"/>
    </location>
</feature>
<evidence type="ECO:0000256" key="1">
    <source>
        <dbReference type="ARBA" id="ARBA00004141"/>
    </source>
</evidence>
<dbReference type="PANTHER" id="PTHR37994">
    <property type="entry name" value="ARAE_2_N DOMAIN-CONTAINING PROTEIN-RELATED"/>
    <property type="match status" value="1"/>
</dbReference>
<keyword evidence="4 6" id="KW-0472">Membrane</keyword>
<accession>A0ABZ1CSU1</accession>
<keyword evidence="3 6" id="KW-1133">Transmembrane helix</keyword>
<dbReference type="Proteomes" id="UP001329825">
    <property type="component" value="Chromosome 1"/>
</dbReference>
<evidence type="ECO:0000313" key="10">
    <source>
        <dbReference type="EMBL" id="WRT64249.1"/>
    </source>
</evidence>
<feature type="domain" description="Putative ER transporter 6TM N-terminal" evidence="8">
    <location>
        <begin position="54"/>
        <end position="475"/>
    </location>
</feature>
<evidence type="ECO:0008006" key="12">
    <source>
        <dbReference type="Google" id="ProtNLM"/>
    </source>
</evidence>
<keyword evidence="11" id="KW-1185">Reference proteome</keyword>
<dbReference type="InterPro" id="IPR018820">
    <property type="entry name" value="BRE4-related_DUF2421"/>
</dbReference>
<evidence type="ECO:0000256" key="5">
    <source>
        <dbReference type="SAM" id="MobiDB-lite"/>
    </source>
</evidence>
<feature type="transmembrane region" description="Helical" evidence="6">
    <location>
        <begin position="757"/>
        <end position="774"/>
    </location>
</feature>
<gene>
    <name evidence="10" type="ORF">IL334_001180</name>
</gene>
<dbReference type="Pfam" id="PF10334">
    <property type="entry name" value="BRE4"/>
    <property type="match status" value="1"/>
</dbReference>
<feature type="transmembrane region" description="Helical" evidence="6">
    <location>
        <begin position="794"/>
        <end position="815"/>
    </location>
</feature>
<keyword evidence="2 6" id="KW-0812">Transmembrane</keyword>
<feature type="region of interest" description="Disordered" evidence="5">
    <location>
        <begin position="581"/>
        <end position="625"/>
    </location>
</feature>
<feature type="transmembrane region" description="Helical" evidence="6">
    <location>
        <begin position="111"/>
        <end position="133"/>
    </location>
</feature>
<feature type="transmembrane region" description="Helical" evidence="6">
    <location>
        <begin position="242"/>
        <end position="261"/>
    </location>
</feature>
<evidence type="ECO:0000256" key="4">
    <source>
        <dbReference type="ARBA" id="ARBA00023136"/>
    </source>
</evidence>
<feature type="domain" description="Integral membrane bound transporter" evidence="9">
    <location>
        <begin position="672"/>
        <end position="808"/>
    </location>
</feature>
<dbReference type="InterPro" id="IPR049453">
    <property type="entry name" value="Memb_transporter_dom"/>
</dbReference>
<dbReference type="Pfam" id="PF13515">
    <property type="entry name" value="FUSC_2"/>
    <property type="match status" value="1"/>
</dbReference>
<name>A0ABZ1CSU1_9TREE</name>